<dbReference type="GO" id="GO:0008171">
    <property type="term" value="F:O-methyltransferase activity"/>
    <property type="evidence" value="ECO:0007669"/>
    <property type="project" value="InterPro"/>
</dbReference>
<dbReference type="Pfam" id="PF00891">
    <property type="entry name" value="Methyltransf_2"/>
    <property type="match status" value="1"/>
</dbReference>
<keyword evidence="1" id="KW-0489">Methyltransferase</keyword>
<dbReference type="GO" id="GO:0044550">
    <property type="term" value="P:secondary metabolite biosynthetic process"/>
    <property type="evidence" value="ECO:0007669"/>
    <property type="project" value="UniProtKB-ARBA"/>
</dbReference>
<evidence type="ECO:0000256" key="2">
    <source>
        <dbReference type="ARBA" id="ARBA00022679"/>
    </source>
</evidence>
<reference evidence="5" key="1">
    <citation type="submission" date="2021-07" db="EMBL/GenBank/DDBJ databases">
        <authorList>
            <person name="Branca A.L. A."/>
        </authorList>
    </citation>
    <scope>NUCLEOTIDE SEQUENCE</scope>
</reference>
<dbReference type="InterPro" id="IPR036388">
    <property type="entry name" value="WH-like_DNA-bd_sf"/>
</dbReference>
<dbReference type="Gene3D" id="1.10.10.10">
    <property type="entry name" value="Winged helix-like DNA-binding domain superfamily/Winged helix DNA-binding domain"/>
    <property type="match status" value="1"/>
</dbReference>
<accession>A0A9W4IEE7</accession>
<evidence type="ECO:0000256" key="1">
    <source>
        <dbReference type="ARBA" id="ARBA00022603"/>
    </source>
</evidence>
<dbReference type="PANTHER" id="PTHR43712">
    <property type="entry name" value="PUTATIVE (AFU_ORTHOLOGUE AFUA_4G14580)-RELATED"/>
    <property type="match status" value="1"/>
</dbReference>
<dbReference type="OrthoDB" id="1606438at2759"/>
<sequence length="462" mass="50134">MISYLYGIVTRAMSPLIHNNGLPSPVSQDGTDNGGTKPVVKDDLLNELAGSISTNAQLLSTYLHSEGHPVPSFERDAAPKAVPASAPGEVQAAREALLDASMKMFQLASGPSEYLPNLAVQYQYLSCLHWLIHFGILARVPLNGSISYAALAADAGVPERTLKTVARMAMTSHVLCEVQPGFIAHSATSAQFVTNPSMNDWAEFMCQGSVPAALSLVKATERWPTSQSRTETAYNAAFETELPFFDHLATLPDRTRQFAGYMKNVTSSEGTKLDHLLSGFDWSGLGTARVVDVGGSTGNAGIALANSFPELDVTVQDLSENAAEGAATLKPELASRVHFQAHDFFQPQPIVGADIYLLRMILHDWATPDAVRILQQLVPALRRGSRIVIMDSVLPRPGSVAPTKERLLRVRDLTMLQVFNSCERDLDDWNQVLSLADERLRLVDVAQPRGSVMSLLTISLVD</sequence>
<evidence type="ECO:0000256" key="3">
    <source>
        <dbReference type="ARBA" id="ARBA00022691"/>
    </source>
</evidence>
<gene>
    <name evidence="5" type="ORF">POLS_LOCUS9070</name>
</gene>
<dbReference type="InterPro" id="IPR001077">
    <property type="entry name" value="COMT_C"/>
</dbReference>
<keyword evidence="3" id="KW-0949">S-adenosyl-L-methionine</keyword>
<protein>
    <recommendedName>
        <fullName evidence="4">O-methyltransferase C-terminal domain-containing protein</fullName>
    </recommendedName>
</protein>
<dbReference type="GO" id="GO:0032259">
    <property type="term" value="P:methylation"/>
    <property type="evidence" value="ECO:0007669"/>
    <property type="project" value="UniProtKB-KW"/>
</dbReference>
<dbReference type="PROSITE" id="PS51683">
    <property type="entry name" value="SAM_OMT_II"/>
    <property type="match status" value="1"/>
</dbReference>
<dbReference type="Gene3D" id="3.40.50.150">
    <property type="entry name" value="Vaccinia Virus protein VP39"/>
    <property type="match status" value="1"/>
</dbReference>
<dbReference type="SUPFAM" id="SSF53335">
    <property type="entry name" value="S-adenosyl-L-methionine-dependent methyltransferases"/>
    <property type="match status" value="1"/>
</dbReference>
<name>A0A9W4IEE7_PENOL</name>
<dbReference type="CDD" id="cd02440">
    <property type="entry name" value="AdoMet_MTases"/>
    <property type="match status" value="1"/>
</dbReference>
<evidence type="ECO:0000313" key="5">
    <source>
        <dbReference type="EMBL" id="CAG8263979.1"/>
    </source>
</evidence>
<feature type="domain" description="O-methyltransferase C-terminal" evidence="4">
    <location>
        <begin position="228"/>
        <end position="435"/>
    </location>
</feature>
<keyword evidence="6" id="KW-1185">Reference proteome</keyword>
<proteinExistence type="predicted"/>
<dbReference type="PANTHER" id="PTHR43712:SF19">
    <property type="entry name" value="DUAL O-METHYLTRANSFERASE_FAD-DEPENDENT MONOOXYGENASE ELCB"/>
    <property type="match status" value="1"/>
</dbReference>
<organism evidence="5 6">
    <name type="scientific">Penicillium olsonii</name>
    <dbReference type="NCBI Taxonomy" id="99116"/>
    <lineage>
        <taxon>Eukaryota</taxon>
        <taxon>Fungi</taxon>
        <taxon>Dikarya</taxon>
        <taxon>Ascomycota</taxon>
        <taxon>Pezizomycotina</taxon>
        <taxon>Eurotiomycetes</taxon>
        <taxon>Eurotiomycetidae</taxon>
        <taxon>Eurotiales</taxon>
        <taxon>Aspergillaceae</taxon>
        <taxon>Penicillium</taxon>
    </lineage>
</organism>
<dbReference type="Proteomes" id="UP001153618">
    <property type="component" value="Unassembled WGS sequence"/>
</dbReference>
<evidence type="ECO:0000259" key="4">
    <source>
        <dbReference type="Pfam" id="PF00891"/>
    </source>
</evidence>
<evidence type="ECO:0000313" key="6">
    <source>
        <dbReference type="Proteomes" id="UP001153618"/>
    </source>
</evidence>
<keyword evidence="2" id="KW-0808">Transferase</keyword>
<dbReference type="SUPFAM" id="SSF46785">
    <property type="entry name" value="Winged helix' DNA-binding domain"/>
    <property type="match status" value="1"/>
</dbReference>
<dbReference type="InterPro" id="IPR016461">
    <property type="entry name" value="COMT-like"/>
</dbReference>
<dbReference type="AlphaFoldDB" id="A0A9W4IEE7"/>
<comment type="caution">
    <text evidence="5">The sequence shown here is derived from an EMBL/GenBank/DDBJ whole genome shotgun (WGS) entry which is preliminary data.</text>
</comment>
<dbReference type="EMBL" id="CAJVOS010000082">
    <property type="protein sequence ID" value="CAG8263979.1"/>
    <property type="molecule type" value="Genomic_DNA"/>
</dbReference>
<dbReference type="InterPro" id="IPR036390">
    <property type="entry name" value="WH_DNA-bd_sf"/>
</dbReference>
<dbReference type="InterPro" id="IPR029063">
    <property type="entry name" value="SAM-dependent_MTases_sf"/>
</dbReference>